<dbReference type="KEGG" id="tng:GSTEN00003023G001"/>
<accession>Q4TD26</accession>
<dbReference type="GO" id="GO:0005737">
    <property type="term" value="C:cytoplasm"/>
    <property type="evidence" value="ECO:0007669"/>
    <property type="project" value="UniProtKB-SubCell"/>
</dbReference>
<dbReference type="InterPro" id="IPR030045">
    <property type="entry name" value="CTNNAL1"/>
</dbReference>
<organism evidence="4">
    <name type="scientific">Tetraodon nigroviridis</name>
    <name type="common">Spotted green pufferfish</name>
    <name type="synonym">Chelonodon nigroviridis</name>
    <dbReference type="NCBI Taxonomy" id="99883"/>
    <lineage>
        <taxon>Eukaryota</taxon>
        <taxon>Metazoa</taxon>
        <taxon>Chordata</taxon>
        <taxon>Craniata</taxon>
        <taxon>Vertebrata</taxon>
        <taxon>Euteleostomi</taxon>
        <taxon>Actinopterygii</taxon>
        <taxon>Neopterygii</taxon>
        <taxon>Teleostei</taxon>
        <taxon>Neoteleostei</taxon>
        <taxon>Acanthomorphata</taxon>
        <taxon>Eupercaria</taxon>
        <taxon>Tetraodontiformes</taxon>
        <taxon>Tetradontoidea</taxon>
        <taxon>Tetraodontidae</taxon>
        <taxon>Tetraodon</taxon>
    </lineage>
</organism>
<dbReference type="Pfam" id="PF01044">
    <property type="entry name" value="Vinculin"/>
    <property type="match status" value="1"/>
</dbReference>
<dbReference type="EMBL" id="CAAE01006564">
    <property type="protein sequence ID" value="CAF89206.1"/>
    <property type="molecule type" value="Genomic_DNA"/>
</dbReference>
<dbReference type="OrthoDB" id="9933814at2759"/>
<evidence type="ECO:0000256" key="2">
    <source>
        <dbReference type="ARBA" id="ARBA00008376"/>
    </source>
</evidence>
<comment type="similarity">
    <text evidence="2">Belongs to the vinculin/alpha-catenin family.</text>
</comment>
<dbReference type="GO" id="GO:0051015">
    <property type="term" value="F:actin filament binding"/>
    <property type="evidence" value="ECO:0007669"/>
    <property type="project" value="InterPro"/>
</dbReference>
<evidence type="ECO:0000256" key="1">
    <source>
        <dbReference type="ARBA" id="ARBA00004496"/>
    </source>
</evidence>
<reference evidence="4" key="1">
    <citation type="journal article" date="2004" name="Nature">
        <title>Genome duplication in the teleost fish Tetraodon nigroviridis reveals the early vertebrate proto-karyotype.</title>
        <authorList>
            <person name="Jaillon O."/>
            <person name="Aury J.-M."/>
            <person name="Brunet F."/>
            <person name="Petit J.-L."/>
            <person name="Stange-Thomann N."/>
            <person name="Mauceli E."/>
            <person name="Bouneau L."/>
            <person name="Fischer C."/>
            <person name="Ozouf-Costaz C."/>
            <person name="Bernot A."/>
            <person name="Nicaud S."/>
            <person name="Jaffe D."/>
            <person name="Fisher S."/>
            <person name="Lutfalla G."/>
            <person name="Dossat C."/>
            <person name="Segurens B."/>
            <person name="Dasilva C."/>
            <person name="Salanoubat M."/>
            <person name="Levy M."/>
            <person name="Boudet N."/>
            <person name="Castellano S."/>
            <person name="Anthouard V."/>
            <person name="Jubin C."/>
            <person name="Castelli V."/>
            <person name="Katinka M."/>
            <person name="Vacherie B."/>
            <person name="Biemont C."/>
            <person name="Skalli Z."/>
            <person name="Cattolico L."/>
            <person name="Poulain J."/>
            <person name="De Berardinis V."/>
            <person name="Cruaud C."/>
            <person name="Duprat S."/>
            <person name="Brottier P."/>
            <person name="Coutanceau J.-P."/>
            <person name="Gouzy J."/>
            <person name="Parra G."/>
            <person name="Lardier G."/>
            <person name="Chapple C."/>
            <person name="McKernan K.J."/>
            <person name="McEwan P."/>
            <person name="Bosak S."/>
            <person name="Kellis M."/>
            <person name="Volff J.-N."/>
            <person name="Guigo R."/>
            <person name="Zody M.C."/>
            <person name="Mesirov J."/>
            <person name="Lindblad-Toh K."/>
            <person name="Birren B."/>
            <person name="Nusbaum C."/>
            <person name="Kahn D."/>
            <person name="Robinson-Rechavi M."/>
            <person name="Laudet V."/>
            <person name="Schachter V."/>
            <person name="Quetier F."/>
            <person name="Saurin W."/>
            <person name="Scarpelli C."/>
            <person name="Wincker P."/>
            <person name="Lander E.S."/>
            <person name="Weissenbach J."/>
            <person name="Roest Crollius H."/>
        </authorList>
    </citation>
    <scope>NUCLEOTIDE SEQUENCE [LARGE SCALE GENOMIC DNA]</scope>
</reference>
<gene>
    <name evidence="4" type="ORF">GSTENG00003023001</name>
</gene>
<keyword evidence="3" id="KW-0963">Cytoplasm</keyword>
<comment type="caution">
    <text evidence="4">The sequence shown here is derived from an EMBL/GenBank/DDBJ whole genome shotgun (WGS) entry which is preliminary data.</text>
</comment>
<dbReference type="Gene3D" id="1.10.287.160">
    <property type="entry name" value="HR1 repeat"/>
    <property type="match status" value="1"/>
</dbReference>
<comment type="subcellular location">
    <subcellularLocation>
        <location evidence="1">Cytoplasm</location>
    </subcellularLocation>
</comment>
<dbReference type="PANTHER" id="PTHR46342:SF1">
    <property type="entry name" value="ALPHA-CATULIN"/>
    <property type="match status" value="1"/>
</dbReference>
<evidence type="ECO:0000313" key="4">
    <source>
        <dbReference type="EMBL" id="CAF89206.1"/>
    </source>
</evidence>
<dbReference type="InterPro" id="IPR006077">
    <property type="entry name" value="Vinculin/catenin"/>
</dbReference>
<reference evidence="4" key="2">
    <citation type="submission" date="2004-02" db="EMBL/GenBank/DDBJ databases">
        <authorList>
            <consortium name="Genoscope"/>
            <consortium name="Whitehead Institute Centre for Genome Research"/>
        </authorList>
    </citation>
    <scope>NUCLEOTIDE SEQUENCE</scope>
</reference>
<dbReference type="AlphaFoldDB" id="Q4TD26"/>
<proteinExistence type="inferred from homology"/>
<name>Q4TD26_TETNG</name>
<sequence length="134" mass="14717">AGDAIAQLTDVGSAAPSPPDGRATVFSDRTGMVKAARLLLSSVTKVLVLADRIVIKQIITSRNKVLVTLDHLERVSTFQEFVQIFSQFGNEMVEFAHLTGDRQNVSDTSVFRAFRRAHIIIQKSGTGRSTKTWT</sequence>
<dbReference type="SUPFAM" id="SSF47220">
    <property type="entry name" value="alpha-catenin/vinculin-like"/>
    <property type="match status" value="1"/>
</dbReference>
<protein>
    <submittedName>
        <fullName evidence="4">(spotted green pufferfish) hypothetical protein</fullName>
    </submittedName>
</protein>
<dbReference type="Gene3D" id="1.20.120.230">
    <property type="entry name" value="Alpha-catenin/vinculin-like"/>
    <property type="match status" value="1"/>
</dbReference>
<dbReference type="PANTHER" id="PTHR46342">
    <property type="entry name" value="ALPHA-CATULIN"/>
    <property type="match status" value="1"/>
</dbReference>
<dbReference type="InterPro" id="IPR036723">
    <property type="entry name" value="Alpha-catenin/vinculin-like_sf"/>
</dbReference>
<dbReference type="GO" id="GO:0007155">
    <property type="term" value="P:cell adhesion"/>
    <property type="evidence" value="ECO:0007669"/>
    <property type="project" value="InterPro"/>
</dbReference>
<dbReference type="GO" id="GO:0007266">
    <property type="term" value="P:Rho protein signal transduction"/>
    <property type="evidence" value="ECO:0007669"/>
    <property type="project" value="InterPro"/>
</dbReference>
<evidence type="ECO:0000256" key="3">
    <source>
        <dbReference type="ARBA" id="ARBA00022490"/>
    </source>
</evidence>
<feature type="non-terminal residue" evidence="4">
    <location>
        <position position="1"/>
    </location>
</feature>